<dbReference type="PATRIC" id="fig|937777.3.peg.2845"/>
<feature type="domain" description="DinB-like" evidence="1">
    <location>
        <begin position="56"/>
        <end position="174"/>
    </location>
</feature>
<keyword evidence="3" id="KW-1185">Reference proteome</keyword>
<dbReference type="Gene3D" id="1.20.120.450">
    <property type="entry name" value="dinb family like domain"/>
    <property type="match status" value="1"/>
</dbReference>
<dbReference type="EMBL" id="CP003382">
    <property type="protein sequence ID" value="AFZ68293.1"/>
    <property type="molecule type" value="Genomic_DNA"/>
</dbReference>
<dbReference type="OrthoDB" id="69531at2"/>
<evidence type="ECO:0000259" key="1">
    <source>
        <dbReference type="Pfam" id="PF12867"/>
    </source>
</evidence>
<organism evidence="2 3">
    <name type="scientific">Deinococcus peraridilitoris (strain DSM 19664 / LMG 22246 / CIP 109416 / KR-200)</name>
    <dbReference type="NCBI Taxonomy" id="937777"/>
    <lineage>
        <taxon>Bacteria</taxon>
        <taxon>Thermotogati</taxon>
        <taxon>Deinococcota</taxon>
        <taxon>Deinococci</taxon>
        <taxon>Deinococcales</taxon>
        <taxon>Deinococcaceae</taxon>
        <taxon>Deinococcus</taxon>
    </lineage>
</organism>
<dbReference type="Pfam" id="PF12867">
    <property type="entry name" value="DinB_2"/>
    <property type="match status" value="1"/>
</dbReference>
<evidence type="ECO:0000313" key="3">
    <source>
        <dbReference type="Proteomes" id="UP000010467"/>
    </source>
</evidence>
<dbReference type="SUPFAM" id="SSF109854">
    <property type="entry name" value="DinB/YfiT-like putative metalloenzymes"/>
    <property type="match status" value="1"/>
</dbReference>
<proteinExistence type="predicted"/>
<dbReference type="InterPro" id="IPR034660">
    <property type="entry name" value="DinB/YfiT-like"/>
</dbReference>
<dbReference type="InterPro" id="IPR024775">
    <property type="entry name" value="DinB-like"/>
</dbReference>
<dbReference type="AlphaFoldDB" id="L0A324"/>
<dbReference type="KEGG" id="dpd:Deipe_2830"/>
<dbReference type="Proteomes" id="UP000010467">
    <property type="component" value="Chromosome"/>
</dbReference>
<reference evidence="3" key="1">
    <citation type="submission" date="2012-03" db="EMBL/GenBank/DDBJ databases">
        <title>Complete sequence of chromosome of Deinococcus peraridilitoris DSM 19664.</title>
        <authorList>
            <person name="Lucas S."/>
            <person name="Copeland A."/>
            <person name="Lapidus A."/>
            <person name="Glavina del Rio T."/>
            <person name="Dalin E."/>
            <person name="Tice H."/>
            <person name="Bruce D."/>
            <person name="Goodwin L."/>
            <person name="Pitluck S."/>
            <person name="Peters L."/>
            <person name="Mikhailova N."/>
            <person name="Lu M."/>
            <person name="Kyrpides N."/>
            <person name="Mavromatis K."/>
            <person name="Ivanova N."/>
            <person name="Brettin T."/>
            <person name="Detter J.C."/>
            <person name="Han C."/>
            <person name="Larimer F."/>
            <person name="Land M."/>
            <person name="Hauser L."/>
            <person name="Markowitz V."/>
            <person name="Cheng J.-F."/>
            <person name="Hugenholtz P."/>
            <person name="Woyke T."/>
            <person name="Wu D."/>
            <person name="Pukall R."/>
            <person name="Steenblock K."/>
            <person name="Brambilla E."/>
            <person name="Klenk H.-P."/>
            <person name="Eisen J.A."/>
        </authorList>
    </citation>
    <scope>NUCLEOTIDE SEQUENCE [LARGE SCALE GENOMIC DNA]</scope>
    <source>
        <strain evidence="3">DSM 19664 / LMG 22246 / CIP 109416 / KR-200</strain>
    </source>
</reference>
<dbReference type="RefSeq" id="WP_015236595.1">
    <property type="nucleotide sequence ID" value="NC_019793.1"/>
</dbReference>
<sequence>MIDTAFLSRYGSTPAETAEHLRTALADFETALTQCESRWFVPIREHLGAGEPSRYQGLWSPAQQAEHVLKANIAFSKVMHLLNGTRELPEIPREFGPMHEGRRIAPENLEPGEGLPWAQLEPQWRETNARLLTVVEAIDPASSRTFWHRYLGELNAFGWARMACGHVRDHRRQLGVS</sequence>
<accession>L0A324</accession>
<evidence type="ECO:0000313" key="2">
    <source>
        <dbReference type="EMBL" id="AFZ68293.1"/>
    </source>
</evidence>
<dbReference type="HOGENOM" id="CLU_1465945_0_0_0"/>
<name>L0A324_DEIPD</name>
<dbReference type="STRING" id="937777.Deipe_2830"/>
<gene>
    <name evidence="2" type="ordered locus">Deipe_2830</name>
</gene>
<protein>
    <recommendedName>
        <fullName evidence="1">DinB-like domain-containing protein</fullName>
    </recommendedName>
</protein>